<reference evidence="3" key="1">
    <citation type="submission" date="2016-06" db="UniProtKB">
        <authorList>
            <consortium name="WormBaseParasite"/>
        </authorList>
    </citation>
    <scope>IDENTIFICATION</scope>
</reference>
<evidence type="ECO:0000313" key="1">
    <source>
        <dbReference type="EMBL" id="VDO94282.1"/>
    </source>
</evidence>
<dbReference type="Proteomes" id="UP000270296">
    <property type="component" value="Unassembled WGS sequence"/>
</dbReference>
<proteinExistence type="predicted"/>
<gene>
    <name evidence="1" type="ORF">SBAD_LOCUS1418</name>
</gene>
<accession>A0A183ICS4</accession>
<organism evidence="3">
    <name type="scientific">Soboliphyme baturini</name>
    <dbReference type="NCBI Taxonomy" id="241478"/>
    <lineage>
        <taxon>Eukaryota</taxon>
        <taxon>Metazoa</taxon>
        <taxon>Ecdysozoa</taxon>
        <taxon>Nematoda</taxon>
        <taxon>Enoplea</taxon>
        <taxon>Dorylaimia</taxon>
        <taxon>Dioctophymatida</taxon>
        <taxon>Dioctophymatoidea</taxon>
        <taxon>Soboliphymatidae</taxon>
        <taxon>Soboliphyme</taxon>
    </lineage>
</organism>
<dbReference type="WBParaSite" id="SBAD_0000147701-mRNA-1">
    <property type="protein sequence ID" value="SBAD_0000147701-mRNA-1"/>
    <property type="gene ID" value="SBAD_0000147701"/>
</dbReference>
<keyword evidence="2" id="KW-1185">Reference proteome</keyword>
<reference evidence="1 2" key="2">
    <citation type="submission" date="2018-11" db="EMBL/GenBank/DDBJ databases">
        <authorList>
            <consortium name="Pathogen Informatics"/>
        </authorList>
    </citation>
    <scope>NUCLEOTIDE SEQUENCE [LARGE SCALE GENOMIC DNA]</scope>
</reference>
<dbReference type="AlphaFoldDB" id="A0A183ICS4"/>
<dbReference type="EMBL" id="UZAM01006820">
    <property type="protein sequence ID" value="VDO94282.1"/>
    <property type="molecule type" value="Genomic_DNA"/>
</dbReference>
<name>A0A183ICS4_9BILA</name>
<evidence type="ECO:0000313" key="2">
    <source>
        <dbReference type="Proteomes" id="UP000270296"/>
    </source>
</evidence>
<protein>
    <submittedName>
        <fullName evidence="3">Ovule protein</fullName>
    </submittedName>
</protein>
<evidence type="ECO:0000313" key="3">
    <source>
        <dbReference type="WBParaSite" id="SBAD_0000147701-mRNA-1"/>
    </source>
</evidence>
<sequence>MSLVLQRLNLKSKWPPLNQPSDTGIESVRPPTLTFSKANIVPELENRRAATPSYKPTVGSLVIQRKRHITYQNLGLPCPRTCNCRSVIYSSHLK</sequence>